<dbReference type="GO" id="GO:0043565">
    <property type="term" value="F:sequence-specific DNA binding"/>
    <property type="evidence" value="ECO:0007669"/>
    <property type="project" value="InterPro"/>
</dbReference>
<dbReference type="Gene3D" id="1.10.10.60">
    <property type="entry name" value="Homeodomain-like"/>
    <property type="match status" value="1"/>
</dbReference>
<dbReference type="InterPro" id="IPR002197">
    <property type="entry name" value="HTH_Fis"/>
</dbReference>
<evidence type="ECO:0000256" key="1">
    <source>
        <dbReference type="SAM" id="MobiDB-lite"/>
    </source>
</evidence>
<feature type="region of interest" description="Disordered" evidence="1">
    <location>
        <begin position="42"/>
        <end position="67"/>
    </location>
</feature>
<name>A0A1A9KBL3_9PSED</name>
<dbReference type="Proteomes" id="UP000077748">
    <property type="component" value="Chromosome"/>
</dbReference>
<protein>
    <recommendedName>
        <fullName evidence="2">DNA binding HTH domain-containing protein</fullName>
    </recommendedName>
</protein>
<evidence type="ECO:0000259" key="2">
    <source>
        <dbReference type="Pfam" id="PF02954"/>
    </source>
</evidence>
<reference evidence="3 4" key="1">
    <citation type="submission" date="2016-05" db="EMBL/GenBank/DDBJ databases">
        <title>Genome Sequence of Pseudomonas citronellolis Strain SJTE-3, an Estrogens and Persistent Organic Pollutants degradation strain.</title>
        <authorList>
            <person name="Liang R."/>
        </authorList>
    </citation>
    <scope>NUCLEOTIDE SEQUENCE [LARGE SCALE GENOMIC DNA]</scope>
    <source>
        <strain evidence="3 4">SJTE-3</strain>
    </source>
</reference>
<dbReference type="EMBL" id="CP015878">
    <property type="protein sequence ID" value="ANI14884.1"/>
    <property type="molecule type" value="Genomic_DNA"/>
</dbReference>
<dbReference type="SUPFAM" id="SSF46689">
    <property type="entry name" value="Homeodomain-like"/>
    <property type="match status" value="1"/>
</dbReference>
<dbReference type="PRINTS" id="PR01590">
    <property type="entry name" value="HTHFIS"/>
</dbReference>
<gene>
    <name evidence="3" type="ORF">A9C11_13195</name>
</gene>
<dbReference type="InterPro" id="IPR009057">
    <property type="entry name" value="Homeodomain-like_sf"/>
</dbReference>
<feature type="domain" description="DNA binding HTH" evidence="2">
    <location>
        <begin position="5"/>
        <end position="40"/>
    </location>
</feature>
<proteinExistence type="predicted"/>
<dbReference type="AlphaFoldDB" id="A0A1A9KBL3"/>
<evidence type="ECO:0000313" key="3">
    <source>
        <dbReference type="EMBL" id="ANI14884.1"/>
    </source>
</evidence>
<accession>A0A1A9KBL3</accession>
<feature type="compositionally biased region" description="Basic and acidic residues" evidence="1">
    <location>
        <begin position="42"/>
        <end position="52"/>
    </location>
</feature>
<sequence length="67" mass="7233">MASPERQALLDALVRHRWQPGPAAQALGISRATLYRRVKQHGIEMPRAKREPACSSHGGNHGPAGSP</sequence>
<dbReference type="Pfam" id="PF02954">
    <property type="entry name" value="HTH_8"/>
    <property type="match status" value="1"/>
</dbReference>
<organism evidence="3 4">
    <name type="scientific">Pseudomonas citronellolis</name>
    <dbReference type="NCBI Taxonomy" id="53408"/>
    <lineage>
        <taxon>Bacteria</taxon>
        <taxon>Pseudomonadati</taxon>
        <taxon>Pseudomonadota</taxon>
        <taxon>Gammaproteobacteria</taxon>
        <taxon>Pseudomonadales</taxon>
        <taxon>Pseudomonadaceae</taxon>
        <taxon>Pseudomonas</taxon>
    </lineage>
</organism>
<evidence type="ECO:0000313" key="4">
    <source>
        <dbReference type="Proteomes" id="UP000077748"/>
    </source>
</evidence>